<name>G2PB82_STRV4</name>
<feature type="coiled-coil region" evidence="6">
    <location>
        <begin position="74"/>
        <end position="101"/>
    </location>
</feature>
<feature type="region of interest" description="Disordered" evidence="7">
    <location>
        <begin position="380"/>
        <end position="535"/>
    </location>
</feature>
<evidence type="ECO:0000256" key="4">
    <source>
        <dbReference type="ARBA" id="ARBA00022679"/>
    </source>
</evidence>
<dbReference type="EMBL" id="CP002994">
    <property type="protein sequence ID" value="AEM80134.1"/>
    <property type="molecule type" value="Genomic_DNA"/>
</dbReference>
<evidence type="ECO:0000313" key="10">
    <source>
        <dbReference type="EMBL" id="AEM80134.1"/>
    </source>
</evidence>
<dbReference type="SUPFAM" id="SSF55874">
    <property type="entry name" value="ATPase domain of HSP90 chaperone/DNA topoisomerase II/histidine kinase"/>
    <property type="match status" value="1"/>
</dbReference>
<keyword evidence="8" id="KW-0472">Membrane</keyword>
<feature type="compositionally biased region" description="Low complexity" evidence="7">
    <location>
        <begin position="517"/>
        <end position="529"/>
    </location>
</feature>
<feature type="transmembrane region" description="Helical" evidence="8">
    <location>
        <begin position="47"/>
        <end position="67"/>
    </location>
</feature>
<gene>
    <name evidence="10" type="ORF">Strvi_0346</name>
</gene>
<keyword evidence="8" id="KW-1133">Transmembrane helix</keyword>
<dbReference type="InterPro" id="IPR050428">
    <property type="entry name" value="TCS_sensor_his_kinase"/>
</dbReference>
<dbReference type="GO" id="GO:0005886">
    <property type="term" value="C:plasma membrane"/>
    <property type="evidence" value="ECO:0007669"/>
    <property type="project" value="TreeGrafter"/>
</dbReference>
<dbReference type="InterPro" id="IPR003594">
    <property type="entry name" value="HATPase_dom"/>
</dbReference>
<dbReference type="HOGENOM" id="CLU_021841_2_1_11"/>
<dbReference type="Pfam" id="PF02518">
    <property type="entry name" value="HATPase_c"/>
    <property type="match status" value="1"/>
</dbReference>
<protein>
    <recommendedName>
        <fullName evidence="2">histidine kinase</fullName>
        <ecNumber evidence="2">2.7.13.3</ecNumber>
    </recommendedName>
</protein>
<keyword evidence="8" id="KW-0812">Transmembrane</keyword>
<dbReference type="PANTHER" id="PTHR45436:SF5">
    <property type="entry name" value="SENSOR HISTIDINE KINASE TRCS"/>
    <property type="match status" value="1"/>
</dbReference>
<accession>G2PB82</accession>
<feature type="compositionally biased region" description="Low complexity" evidence="7">
    <location>
        <begin position="390"/>
        <end position="412"/>
    </location>
</feature>
<dbReference type="PANTHER" id="PTHR45436">
    <property type="entry name" value="SENSOR HISTIDINE KINASE YKOH"/>
    <property type="match status" value="1"/>
</dbReference>
<reference evidence="10" key="1">
    <citation type="submission" date="2011-08" db="EMBL/GenBank/DDBJ databases">
        <title>Complete sequence of chromosome of Streptomyces violaceusniger Tu 4113.</title>
        <authorList>
            <consortium name="US DOE Joint Genome Institute"/>
            <person name="Lucas S."/>
            <person name="Han J."/>
            <person name="Lapidus A."/>
            <person name="Cheng J.-F."/>
            <person name="Goodwin L."/>
            <person name="Pitluck S."/>
            <person name="Peters L."/>
            <person name="Ivanova N."/>
            <person name="Daligault H."/>
            <person name="Detter J.C."/>
            <person name="Han C."/>
            <person name="Tapia R."/>
            <person name="Land M."/>
            <person name="Hauser L."/>
            <person name="Kyrpides N."/>
            <person name="Ivanova N."/>
            <person name="Pagani I."/>
            <person name="Hagen A."/>
            <person name="Katz L."/>
            <person name="Fiedler H.-P."/>
            <person name="Keasling J."/>
            <person name="Fortman J."/>
            <person name="Woyke T."/>
        </authorList>
    </citation>
    <scope>NUCLEOTIDE SEQUENCE [LARGE SCALE GENOMIC DNA]</scope>
    <source>
        <strain evidence="10">Tu 4113</strain>
    </source>
</reference>
<feature type="compositionally biased region" description="Basic and acidic residues" evidence="7">
    <location>
        <begin position="468"/>
        <end position="483"/>
    </location>
</feature>
<keyword evidence="4" id="KW-0808">Transferase</keyword>
<feature type="transmembrane region" description="Helical" evidence="8">
    <location>
        <begin position="20"/>
        <end position="41"/>
    </location>
</feature>
<keyword evidence="10" id="KW-0547">Nucleotide-binding</keyword>
<evidence type="ECO:0000256" key="3">
    <source>
        <dbReference type="ARBA" id="ARBA00022553"/>
    </source>
</evidence>
<evidence type="ECO:0000259" key="9">
    <source>
        <dbReference type="SMART" id="SM00387"/>
    </source>
</evidence>
<evidence type="ECO:0000256" key="2">
    <source>
        <dbReference type="ARBA" id="ARBA00012438"/>
    </source>
</evidence>
<dbReference type="RefSeq" id="WP_014053658.1">
    <property type="nucleotide sequence ID" value="NC_015957.1"/>
</dbReference>
<evidence type="ECO:0000256" key="5">
    <source>
        <dbReference type="ARBA" id="ARBA00022777"/>
    </source>
</evidence>
<proteinExistence type="predicted"/>
<sequence>MSAHISSHPHKGPSVTRGALTVPLLAAVVAGGAGLWVTTAVPSAQRASVAVFCSVAAVLLGVALAVATNRSRTIGRLQERVTELETTAAAKEIEATRLAEETIPSAVRRLREGGSAETVITRMERPTSRAHQQLLRVLLREIGDGERMRASAMAACANAAGRVQALATSMLADLREMENRHDETVLGDLLKLDHTTAQAGRIADSIAVLTGARSGRRWTKPIVMESVLRGAIGRISAFQRVRVHSASNAAVAGYAAEGVMHALAELMDNAASFSPPTEEVHVYVEETHAGVVVTIEDGGLVMGPAALDRAQKSVSSESLDLMSLSGTRLGLAVVGCLARKHGLTVSFRPSARGGTGVIVLIPQQLITHVNQDAVVLDTPGSVRSGVPRQASAQAVGSTATTTAAPAATAPAPATSPSPSLSPSPSSAPEPAAPEPAAQPSRPVNGLPKRRRGETLAAATRSAAQAAEAEPKAKTSRPRPEEAGARFGAFRQAARRGSATGAPCDTEPSVSADHNETAESAAEPAESAEPAENDKP</sequence>
<evidence type="ECO:0000256" key="6">
    <source>
        <dbReference type="SAM" id="Coils"/>
    </source>
</evidence>
<dbReference type="InterPro" id="IPR036890">
    <property type="entry name" value="HATPase_C_sf"/>
</dbReference>
<evidence type="ECO:0000313" key="11">
    <source>
        <dbReference type="Proteomes" id="UP000008703"/>
    </source>
</evidence>
<evidence type="ECO:0000256" key="7">
    <source>
        <dbReference type="SAM" id="MobiDB-lite"/>
    </source>
</evidence>
<feature type="compositionally biased region" description="Low complexity" evidence="7">
    <location>
        <begin position="454"/>
        <end position="467"/>
    </location>
</feature>
<keyword evidence="3" id="KW-0597">Phosphoprotein</keyword>
<dbReference type="Gene3D" id="3.30.565.10">
    <property type="entry name" value="Histidine kinase-like ATPase, C-terminal domain"/>
    <property type="match status" value="1"/>
</dbReference>
<keyword evidence="5" id="KW-0418">Kinase</keyword>
<keyword evidence="11" id="KW-1185">Reference proteome</keyword>
<dbReference type="GO" id="GO:0005524">
    <property type="term" value="F:ATP binding"/>
    <property type="evidence" value="ECO:0007669"/>
    <property type="project" value="UniProtKB-KW"/>
</dbReference>
<keyword evidence="10" id="KW-0067">ATP-binding</keyword>
<feature type="compositionally biased region" description="Pro residues" evidence="7">
    <location>
        <begin position="413"/>
        <end position="433"/>
    </location>
</feature>
<organism evidence="10 11">
    <name type="scientific">Streptomyces violaceusniger (strain Tu 4113)</name>
    <dbReference type="NCBI Taxonomy" id="653045"/>
    <lineage>
        <taxon>Bacteria</taxon>
        <taxon>Bacillati</taxon>
        <taxon>Actinomycetota</taxon>
        <taxon>Actinomycetes</taxon>
        <taxon>Kitasatosporales</taxon>
        <taxon>Streptomycetaceae</taxon>
        <taxon>Streptomyces</taxon>
        <taxon>Streptomyces violaceusniger group</taxon>
    </lineage>
</organism>
<evidence type="ECO:0000256" key="8">
    <source>
        <dbReference type="SAM" id="Phobius"/>
    </source>
</evidence>
<keyword evidence="6" id="KW-0175">Coiled coil</keyword>
<feature type="domain" description="Histidine kinase/HSP90-like ATPase" evidence="9">
    <location>
        <begin position="254"/>
        <end position="365"/>
    </location>
</feature>
<dbReference type="GO" id="GO:0004673">
    <property type="term" value="F:protein histidine kinase activity"/>
    <property type="evidence" value="ECO:0007669"/>
    <property type="project" value="UniProtKB-EC"/>
</dbReference>
<dbReference type="AlphaFoldDB" id="G2PB82"/>
<dbReference type="GO" id="GO:0000160">
    <property type="term" value="P:phosphorelay signal transduction system"/>
    <property type="evidence" value="ECO:0007669"/>
    <property type="project" value="TreeGrafter"/>
</dbReference>
<dbReference type="eggNOG" id="COG2205">
    <property type="taxonomic scope" value="Bacteria"/>
</dbReference>
<dbReference type="EC" id="2.7.13.3" evidence="2"/>
<feature type="compositionally biased region" description="Low complexity" evidence="7">
    <location>
        <begin position="484"/>
        <end position="498"/>
    </location>
</feature>
<dbReference type="Proteomes" id="UP000008703">
    <property type="component" value="Chromosome"/>
</dbReference>
<evidence type="ECO:0000256" key="1">
    <source>
        <dbReference type="ARBA" id="ARBA00000085"/>
    </source>
</evidence>
<dbReference type="SMART" id="SM00387">
    <property type="entry name" value="HATPase_c"/>
    <property type="match status" value="1"/>
</dbReference>
<dbReference type="KEGG" id="svl:Strvi_0346"/>
<comment type="catalytic activity">
    <reaction evidence="1">
        <text>ATP + protein L-histidine = ADP + protein N-phospho-L-histidine.</text>
        <dbReference type="EC" id="2.7.13.3"/>
    </reaction>
</comment>